<dbReference type="GeneID" id="54301242"/>
<accession>A0A6A6BWJ9</accession>
<evidence type="ECO:0000256" key="1">
    <source>
        <dbReference type="SAM" id="MobiDB-lite"/>
    </source>
</evidence>
<evidence type="ECO:0000313" key="2">
    <source>
        <dbReference type="EMBL" id="KAF2147091.1"/>
    </source>
</evidence>
<keyword evidence="3" id="KW-1185">Reference proteome</keyword>
<dbReference type="PANTHER" id="PTHR38846:SF1">
    <property type="entry name" value="C3H1-TYPE DOMAIN-CONTAINING PROTEIN"/>
    <property type="match status" value="1"/>
</dbReference>
<evidence type="ECO:0000313" key="3">
    <source>
        <dbReference type="Proteomes" id="UP000799438"/>
    </source>
</evidence>
<gene>
    <name evidence="2" type="ORF">K452DRAFT_314320</name>
</gene>
<dbReference type="AlphaFoldDB" id="A0A6A6BWJ9"/>
<name>A0A6A6BWJ9_9PEZI</name>
<proteinExistence type="predicted"/>
<dbReference type="EMBL" id="ML995474">
    <property type="protein sequence ID" value="KAF2147091.1"/>
    <property type="molecule type" value="Genomic_DNA"/>
</dbReference>
<feature type="region of interest" description="Disordered" evidence="1">
    <location>
        <begin position="142"/>
        <end position="170"/>
    </location>
</feature>
<dbReference type="OrthoDB" id="6105938at2759"/>
<dbReference type="Proteomes" id="UP000799438">
    <property type="component" value="Unassembled WGS sequence"/>
</dbReference>
<dbReference type="RefSeq" id="XP_033402799.1">
    <property type="nucleotide sequence ID" value="XM_033543745.1"/>
</dbReference>
<reference evidence="2" key="1">
    <citation type="journal article" date="2020" name="Stud. Mycol.">
        <title>101 Dothideomycetes genomes: a test case for predicting lifestyles and emergence of pathogens.</title>
        <authorList>
            <person name="Haridas S."/>
            <person name="Albert R."/>
            <person name="Binder M."/>
            <person name="Bloem J."/>
            <person name="Labutti K."/>
            <person name="Salamov A."/>
            <person name="Andreopoulos B."/>
            <person name="Baker S."/>
            <person name="Barry K."/>
            <person name="Bills G."/>
            <person name="Bluhm B."/>
            <person name="Cannon C."/>
            <person name="Castanera R."/>
            <person name="Culley D."/>
            <person name="Daum C."/>
            <person name="Ezra D."/>
            <person name="Gonzalez J."/>
            <person name="Henrissat B."/>
            <person name="Kuo A."/>
            <person name="Liang C."/>
            <person name="Lipzen A."/>
            <person name="Lutzoni F."/>
            <person name="Magnuson J."/>
            <person name="Mondo S."/>
            <person name="Nolan M."/>
            <person name="Ohm R."/>
            <person name="Pangilinan J."/>
            <person name="Park H.-J."/>
            <person name="Ramirez L."/>
            <person name="Alfaro M."/>
            <person name="Sun H."/>
            <person name="Tritt A."/>
            <person name="Yoshinaga Y."/>
            <person name="Zwiers L.-H."/>
            <person name="Turgeon B."/>
            <person name="Goodwin S."/>
            <person name="Spatafora J."/>
            <person name="Crous P."/>
            <person name="Grigoriev I."/>
        </authorList>
    </citation>
    <scope>NUCLEOTIDE SEQUENCE</scope>
    <source>
        <strain evidence="2">CBS 121167</strain>
    </source>
</reference>
<protein>
    <submittedName>
        <fullName evidence="2">Uncharacterized protein</fullName>
    </submittedName>
</protein>
<dbReference type="PANTHER" id="PTHR38846">
    <property type="entry name" value="C3H1-TYPE DOMAIN-CONTAINING PROTEIN"/>
    <property type="match status" value="1"/>
</dbReference>
<sequence>MATDRERDFFARFQDFNLIESASPLDNFKLLANKHKWSAGSKKWCSKWFACFDSLYSPDPSYNKFFDNFVNFIPDDSVSDLENFNTLAKKRKWGVGSKTWCRNWKACFGTEYTRTQNTTPTPNTPTQYTPTITQYTPSTTQYTSTQYTPTSSQETPTQCTPAQDTTDSQSCDSYDEVLDFKPDPRAALAVDFARLATQTNLAQGTPIGQSRNSCYDKFPGFKPDSHASLADEFARLAKFNGWKKNSDEWRGYRAMFYDEEFTLHFGYFASNLNNWQKFSKILDMPIGSSITQCKKNLKDSRVYFNIVNVVNHMRNPDKVELIRFTDWNKFVAYTMNGHIYPLKAAKGEKFLCQLLQRIFGWSNPKRHQRN</sequence>
<feature type="compositionally biased region" description="Low complexity" evidence="1">
    <location>
        <begin position="142"/>
        <end position="161"/>
    </location>
</feature>
<organism evidence="2 3">
    <name type="scientific">Aplosporella prunicola CBS 121167</name>
    <dbReference type="NCBI Taxonomy" id="1176127"/>
    <lineage>
        <taxon>Eukaryota</taxon>
        <taxon>Fungi</taxon>
        <taxon>Dikarya</taxon>
        <taxon>Ascomycota</taxon>
        <taxon>Pezizomycotina</taxon>
        <taxon>Dothideomycetes</taxon>
        <taxon>Dothideomycetes incertae sedis</taxon>
        <taxon>Botryosphaeriales</taxon>
        <taxon>Aplosporellaceae</taxon>
        <taxon>Aplosporella</taxon>
    </lineage>
</organism>